<keyword evidence="2" id="KW-0472">Membrane</keyword>
<feature type="domain" description="DUF6594" evidence="3">
    <location>
        <begin position="55"/>
        <end position="308"/>
    </location>
</feature>
<evidence type="ECO:0000256" key="1">
    <source>
        <dbReference type="SAM" id="Coils"/>
    </source>
</evidence>
<dbReference type="OrthoDB" id="3533814at2759"/>
<organism evidence="4 5">
    <name type="scientific">Tothia fuscella</name>
    <dbReference type="NCBI Taxonomy" id="1048955"/>
    <lineage>
        <taxon>Eukaryota</taxon>
        <taxon>Fungi</taxon>
        <taxon>Dikarya</taxon>
        <taxon>Ascomycota</taxon>
        <taxon>Pezizomycotina</taxon>
        <taxon>Dothideomycetes</taxon>
        <taxon>Pleosporomycetidae</taxon>
        <taxon>Venturiales</taxon>
        <taxon>Cylindrosympodiaceae</taxon>
        <taxon>Tothia</taxon>
    </lineage>
</organism>
<keyword evidence="5" id="KW-1185">Reference proteome</keyword>
<keyword evidence="2" id="KW-1133">Transmembrane helix</keyword>
<dbReference type="Proteomes" id="UP000800235">
    <property type="component" value="Unassembled WGS sequence"/>
</dbReference>
<proteinExistence type="predicted"/>
<keyword evidence="1" id="KW-0175">Coiled coil</keyword>
<evidence type="ECO:0000313" key="5">
    <source>
        <dbReference type="Proteomes" id="UP000800235"/>
    </source>
</evidence>
<evidence type="ECO:0000259" key="3">
    <source>
        <dbReference type="Pfam" id="PF20237"/>
    </source>
</evidence>
<accession>A0A9P4NXG2</accession>
<reference evidence="4" key="1">
    <citation type="journal article" date="2020" name="Stud. Mycol.">
        <title>101 Dothideomycetes genomes: a test case for predicting lifestyles and emergence of pathogens.</title>
        <authorList>
            <person name="Haridas S."/>
            <person name="Albert R."/>
            <person name="Binder M."/>
            <person name="Bloem J."/>
            <person name="Labutti K."/>
            <person name="Salamov A."/>
            <person name="Andreopoulos B."/>
            <person name="Baker S."/>
            <person name="Barry K."/>
            <person name="Bills G."/>
            <person name="Bluhm B."/>
            <person name="Cannon C."/>
            <person name="Castanera R."/>
            <person name="Culley D."/>
            <person name="Daum C."/>
            <person name="Ezra D."/>
            <person name="Gonzalez J."/>
            <person name="Henrissat B."/>
            <person name="Kuo A."/>
            <person name="Liang C."/>
            <person name="Lipzen A."/>
            <person name="Lutzoni F."/>
            <person name="Magnuson J."/>
            <person name="Mondo S."/>
            <person name="Nolan M."/>
            <person name="Ohm R."/>
            <person name="Pangilinan J."/>
            <person name="Park H.-J."/>
            <person name="Ramirez L."/>
            <person name="Alfaro M."/>
            <person name="Sun H."/>
            <person name="Tritt A."/>
            <person name="Yoshinaga Y."/>
            <person name="Zwiers L.-H."/>
            <person name="Turgeon B."/>
            <person name="Goodwin S."/>
            <person name="Spatafora J."/>
            <person name="Crous P."/>
            <person name="Grigoriev I."/>
        </authorList>
    </citation>
    <scope>NUCLEOTIDE SEQUENCE</scope>
    <source>
        <strain evidence="4">CBS 130266</strain>
    </source>
</reference>
<dbReference type="PANTHER" id="PTHR34502">
    <property type="entry name" value="DUF6594 DOMAIN-CONTAINING PROTEIN-RELATED"/>
    <property type="match status" value="1"/>
</dbReference>
<evidence type="ECO:0000256" key="2">
    <source>
        <dbReference type="SAM" id="Phobius"/>
    </source>
</evidence>
<dbReference type="AlphaFoldDB" id="A0A9P4NXG2"/>
<feature type="transmembrane region" description="Helical" evidence="2">
    <location>
        <begin position="296"/>
        <end position="315"/>
    </location>
</feature>
<name>A0A9P4NXG2_9PEZI</name>
<gene>
    <name evidence="4" type="ORF">EJ08DRAFT_676152</name>
</gene>
<feature type="transmembrane region" description="Helical" evidence="2">
    <location>
        <begin position="238"/>
        <end position="262"/>
    </location>
</feature>
<dbReference type="InterPro" id="IPR046529">
    <property type="entry name" value="DUF6594"/>
</dbReference>
<feature type="coiled-coil region" evidence="1">
    <location>
        <begin position="83"/>
        <end position="110"/>
    </location>
</feature>
<keyword evidence="2" id="KW-0812">Transmembrane</keyword>
<dbReference type="Pfam" id="PF20237">
    <property type="entry name" value="DUF6594"/>
    <property type="match status" value="1"/>
</dbReference>
<feature type="transmembrane region" description="Helical" evidence="2">
    <location>
        <begin position="371"/>
        <end position="392"/>
    </location>
</feature>
<comment type="caution">
    <text evidence="4">The sequence shown here is derived from an EMBL/GenBank/DDBJ whole genome shotgun (WGS) entry which is preliminary data.</text>
</comment>
<dbReference type="EMBL" id="MU007017">
    <property type="protein sequence ID" value="KAF2434200.1"/>
    <property type="molecule type" value="Genomic_DNA"/>
</dbReference>
<feature type="transmembrane region" description="Helical" evidence="2">
    <location>
        <begin position="268"/>
        <end position="289"/>
    </location>
</feature>
<evidence type="ECO:0000313" key="4">
    <source>
        <dbReference type="EMBL" id="KAF2434200.1"/>
    </source>
</evidence>
<sequence>MEDNKPFRPTNVIMPSIPHSVAPISIAKGPKSRLRRKKTVPRLQKPWEDYGRGFSRLAAFIANDPDKSTTIYRKFQRLSAFNLLHMESELAELEEKIDTMDNDAENRVRDILARTPNEAMMKTAEEILGLGQDWEFLQMEAYSNSEGSKEIKILANRRMKLIEKLRCRMEEYCAQLCSDEALKLAGDILNLDRPNRRTLKGLQIHLSWRRRRYWHYAVRCDEKKQNKGNLVPHKRVELAVTFISTCAAAVLLIGAILALFFVSDRKPGARLGILAGFTMFFALSLAMLTNARRQDVFAATAAYAAVLVVFVSGNLTSGTQTYGYYLLNNNSTQDNILNKKRPGFSPSYYEYVLDTPPAGQWMASRTSLGDIAAATMGPIVGILLLIALIWFLI</sequence>
<protein>
    <recommendedName>
        <fullName evidence="3">DUF6594 domain-containing protein</fullName>
    </recommendedName>
</protein>
<dbReference type="PANTHER" id="PTHR34502:SF4">
    <property type="entry name" value="DUF6594 DOMAIN-CONTAINING PROTEIN"/>
    <property type="match status" value="1"/>
</dbReference>